<keyword evidence="3 12" id="KW-0919">Taste</keyword>
<feature type="transmembrane region" description="Helical" evidence="13">
    <location>
        <begin position="137"/>
        <end position="157"/>
    </location>
</feature>
<evidence type="ECO:0000313" key="14">
    <source>
        <dbReference type="EMBL" id="KAG8435615.1"/>
    </source>
</evidence>
<comment type="similarity">
    <text evidence="2 11">Belongs to the G-protein coupled receptor T2R family.</text>
</comment>
<dbReference type="GO" id="GO:0004930">
    <property type="term" value="F:G protein-coupled receptor activity"/>
    <property type="evidence" value="ECO:0007669"/>
    <property type="project" value="UniProtKB-KW"/>
</dbReference>
<keyword evidence="15" id="KW-1185">Reference proteome</keyword>
<proteinExistence type="inferred from homology"/>
<evidence type="ECO:0000313" key="15">
    <source>
        <dbReference type="Proteomes" id="UP000812440"/>
    </source>
</evidence>
<feature type="transmembrane region" description="Helical" evidence="13">
    <location>
        <begin position="20"/>
        <end position="44"/>
    </location>
</feature>
<evidence type="ECO:0000256" key="6">
    <source>
        <dbReference type="ARBA" id="ARBA00022989"/>
    </source>
</evidence>
<name>A0A8T2IRQ6_9PIPI</name>
<keyword evidence="8 12" id="KW-0472">Membrane</keyword>
<dbReference type="EMBL" id="JAACNH010000008">
    <property type="protein sequence ID" value="KAG8435615.1"/>
    <property type="molecule type" value="Genomic_DNA"/>
</dbReference>
<evidence type="ECO:0000256" key="9">
    <source>
        <dbReference type="ARBA" id="ARBA00023170"/>
    </source>
</evidence>
<accession>A0A8T2IRQ6</accession>
<keyword evidence="6 13" id="KW-1133">Transmembrane helix</keyword>
<comment type="subcellular location">
    <subcellularLocation>
        <location evidence="1 12">Membrane</location>
        <topology evidence="1 12">Multi-pass membrane protein</topology>
    </subcellularLocation>
</comment>
<keyword evidence="10 12" id="KW-0807">Transducer</keyword>
<evidence type="ECO:0000256" key="8">
    <source>
        <dbReference type="ARBA" id="ARBA00023136"/>
    </source>
</evidence>
<evidence type="ECO:0000256" key="5">
    <source>
        <dbReference type="ARBA" id="ARBA00022692"/>
    </source>
</evidence>
<evidence type="ECO:0000256" key="7">
    <source>
        <dbReference type="ARBA" id="ARBA00023040"/>
    </source>
</evidence>
<dbReference type="GO" id="GO:0016020">
    <property type="term" value="C:membrane"/>
    <property type="evidence" value="ECO:0007669"/>
    <property type="project" value="UniProtKB-SubCell"/>
</dbReference>
<feature type="transmembrane region" description="Helical" evidence="13">
    <location>
        <begin position="233"/>
        <end position="261"/>
    </location>
</feature>
<feature type="transmembrane region" description="Helical" evidence="13">
    <location>
        <begin position="56"/>
        <end position="80"/>
    </location>
</feature>
<dbReference type="Proteomes" id="UP000812440">
    <property type="component" value="Chromosome 7"/>
</dbReference>
<dbReference type="Pfam" id="PF05296">
    <property type="entry name" value="TAS2R"/>
    <property type="match status" value="1"/>
</dbReference>
<evidence type="ECO:0000256" key="13">
    <source>
        <dbReference type="SAM" id="Phobius"/>
    </source>
</evidence>
<gene>
    <name evidence="14" type="ORF">GDO86_013527</name>
</gene>
<dbReference type="PANTHER" id="PTHR11394">
    <property type="entry name" value="TASTE RECEPTOR TYPE 2"/>
    <property type="match status" value="1"/>
</dbReference>
<reference evidence="14" key="1">
    <citation type="thesis" date="2020" institute="ProQuest LLC" country="789 East Eisenhower Parkway, Ann Arbor, MI, USA">
        <title>Comparative Genomics and Chromosome Evolution.</title>
        <authorList>
            <person name="Mudd A.B."/>
        </authorList>
    </citation>
    <scope>NUCLEOTIDE SEQUENCE</scope>
    <source>
        <strain evidence="14">Female2</strain>
        <tissue evidence="14">Blood</tissue>
    </source>
</reference>
<feature type="transmembrane region" description="Helical" evidence="13">
    <location>
        <begin position="267"/>
        <end position="289"/>
    </location>
</feature>
<feature type="transmembrane region" description="Helical" evidence="13">
    <location>
        <begin position="185"/>
        <end position="212"/>
    </location>
</feature>
<evidence type="ECO:0000256" key="3">
    <source>
        <dbReference type="ARBA" id="ARBA00022480"/>
    </source>
</evidence>
<dbReference type="AlphaFoldDB" id="A0A8T2IRQ6"/>
<sequence>MTQATNQSSTLEASLSTSLGVVIFEVILGSLSNGFMVIVNLLDFASTGTLGPCDSILVCLGLSRFVFLWLLAMTYIFPMLLKDLASVYLPQIMYAFLFFSNASLWFATWLCVFYCVHIVNGSCCCLVFLKRYFDRSLPLLFIVSAGVSLIFSLPSVYDCFKDVNIPGGSGDSAPLQFSSTNIGPIILISVLGNLFPFLIFCAAAWLVIVSLWKHTRKMKSQERTSFKEPSVDGLYKALRTIVQFFFFYSLYVVSFNLYIAGKSSPSIYINCIYSLLIGAYPSMHSVLLIHQNNKLYQAFTGMWQKMTSFK</sequence>
<dbReference type="OrthoDB" id="8876749at2759"/>
<dbReference type="SUPFAM" id="SSF81321">
    <property type="entry name" value="Family A G protein-coupled receptor-like"/>
    <property type="match status" value="1"/>
</dbReference>
<keyword evidence="7 12" id="KW-0297">G-protein coupled receptor</keyword>
<evidence type="ECO:0000256" key="4">
    <source>
        <dbReference type="ARBA" id="ARBA00022606"/>
    </source>
</evidence>
<dbReference type="FunFam" id="1.20.1070.10:FF:000055">
    <property type="entry name" value="Taste receptor type 2"/>
    <property type="match status" value="1"/>
</dbReference>
<evidence type="ECO:0000256" key="12">
    <source>
        <dbReference type="RuleBase" id="RU004424"/>
    </source>
</evidence>
<organism evidence="14 15">
    <name type="scientific">Hymenochirus boettgeri</name>
    <name type="common">Congo dwarf clawed frog</name>
    <dbReference type="NCBI Taxonomy" id="247094"/>
    <lineage>
        <taxon>Eukaryota</taxon>
        <taxon>Metazoa</taxon>
        <taxon>Chordata</taxon>
        <taxon>Craniata</taxon>
        <taxon>Vertebrata</taxon>
        <taxon>Euteleostomi</taxon>
        <taxon>Amphibia</taxon>
        <taxon>Batrachia</taxon>
        <taxon>Anura</taxon>
        <taxon>Pipoidea</taxon>
        <taxon>Pipidae</taxon>
        <taxon>Pipinae</taxon>
        <taxon>Hymenochirus</taxon>
    </lineage>
</organism>
<dbReference type="GO" id="GO:0033038">
    <property type="term" value="F:bitter taste receptor activity"/>
    <property type="evidence" value="ECO:0007669"/>
    <property type="project" value="InterPro"/>
</dbReference>
<evidence type="ECO:0000256" key="10">
    <source>
        <dbReference type="ARBA" id="ARBA00023224"/>
    </source>
</evidence>
<evidence type="ECO:0000256" key="11">
    <source>
        <dbReference type="RuleBase" id="RU004423"/>
    </source>
</evidence>
<dbReference type="Gene3D" id="1.20.1070.10">
    <property type="entry name" value="Rhodopsin 7-helix transmembrane proteins"/>
    <property type="match status" value="1"/>
</dbReference>
<dbReference type="PANTHER" id="PTHR11394:SF151">
    <property type="entry name" value="TASTE RECEPTOR TYPE 2"/>
    <property type="match status" value="1"/>
</dbReference>
<evidence type="ECO:0000256" key="2">
    <source>
        <dbReference type="ARBA" id="ARBA00007376"/>
    </source>
</evidence>
<keyword evidence="9 12" id="KW-0675">Receptor</keyword>
<feature type="transmembrane region" description="Helical" evidence="13">
    <location>
        <begin position="92"/>
        <end position="116"/>
    </location>
</feature>
<keyword evidence="5 12" id="KW-0812">Transmembrane</keyword>
<comment type="caution">
    <text evidence="14">The sequence shown here is derived from an EMBL/GenBank/DDBJ whole genome shotgun (WGS) entry which is preliminary data.</text>
</comment>
<dbReference type="InterPro" id="IPR007960">
    <property type="entry name" value="TAS2R"/>
</dbReference>
<protein>
    <recommendedName>
        <fullName evidence="12">Taste receptor type 2</fullName>
    </recommendedName>
</protein>
<evidence type="ECO:0000256" key="1">
    <source>
        <dbReference type="ARBA" id="ARBA00004141"/>
    </source>
</evidence>
<keyword evidence="4 12" id="KW-0716">Sensory transduction</keyword>